<dbReference type="InterPro" id="IPR003751">
    <property type="entry name" value="CsrA"/>
</dbReference>
<keyword evidence="3" id="KW-1185">Reference proteome</keyword>
<evidence type="ECO:0000313" key="3">
    <source>
        <dbReference type="Proteomes" id="UP000218899"/>
    </source>
</evidence>
<dbReference type="RefSeq" id="WP_096461875.1">
    <property type="nucleotide sequence ID" value="NZ_AP014936.1"/>
</dbReference>
<dbReference type="AlphaFoldDB" id="A0A1B4VBB0"/>
<sequence length="68" mass="7316">MLILTRKRGQRVRIEPAAALDPRTPVGELFAAGPIELLVTRVSGGRVRLGIVAPAGLVILREEICETV</sequence>
<protein>
    <recommendedName>
        <fullName evidence="4">Carbon storage regulator</fullName>
    </recommendedName>
</protein>
<dbReference type="InterPro" id="IPR036107">
    <property type="entry name" value="CsrA_sf"/>
</dbReference>
<evidence type="ECO:0000313" key="2">
    <source>
        <dbReference type="EMBL" id="BAU49474.1"/>
    </source>
</evidence>
<keyword evidence="1" id="KW-0010">Activator</keyword>
<dbReference type="SUPFAM" id="SSF117130">
    <property type="entry name" value="CsrA-like"/>
    <property type="match status" value="1"/>
</dbReference>
<organism evidence="2 3">
    <name type="scientific">Sulfurifustis variabilis</name>
    <dbReference type="NCBI Taxonomy" id="1675686"/>
    <lineage>
        <taxon>Bacteria</taxon>
        <taxon>Pseudomonadati</taxon>
        <taxon>Pseudomonadota</taxon>
        <taxon>Gammaproteobacteria</taxon>
        <taxon>Acidiferrobacterales</taxon>
        <taxon>Acidiferrobacteraceae</taxon>
        <taxon>Sulfurifustis</taxon>
    </lineage>
</organism>
<dbReference type="KEGG" id="sva:SVA_2926"/>
<dbReference type="OrthoDB" id="7067119at2"/>
<evidence type="ECO:0008006" key="4">
    <source>
        <dbReference type="Google" id="ProtNLM"/>
    </source>
</evidence>
<accession>A0A1B4VBB0</accession>
<dbReference type="Proteomes" id="UP000218899">
    <property type="component" value="Chromosome"/>
</dbReference>
<reference evidence="2 3" key="1">
    <citation type="submission" date="2015-08" db="EMBL/GenBank/DDBJ databases">
        <title>Complete genome sequence of Sulfurifustis variabilis.</title>
        <authorList>
            <person name="Miura A."/>
            <person name="Kojima H."/>
            <person name="Fukui M."/>
        </authorList>
    </citation>
    <scope>NUCLEOTIDE SEQUENCE [LARGE SCALE GENOMIC DNA]</scope>
    <source>
        <strain evidence="3">skN76</strain>
    </source>
</reference>
<dbReference type="EMBL" id="AP014936">
    <property type="protein sequence ID" value="BAU49474.1"/>
    <property type="molecule type" value="Genomic_DNA"/>
</dbReference>
<dbReference type="Pfam" id="PF02599">
    <property type="entry name" value="CsrA"/>
    <property type="match status" value="1"/>
</dbReference>
<evidence type="ECO:0000256" key="1">
    <source>
        <dbReference type="ARBA" id="ARBA00023159"/>
    </source>
</evidence>
<gene>
    <name evidence="2" type="ORF">SVA_2926</name>
</gene>
<dbReference type="Gene3D" id="2.60.40.4380">
    <property type="entry name" value="Translational regulator CsrA"/>
    <property type="match status" value="1"/>
</dbReference>
<dbReference type="GO" id="GO:0006109">
    <property type="term" value="P:regulation of carbohydrate metabolic process"/>
    <property type="evidence" value="ECO:0007669"/>
    <property type="project" value="InterPro"/>
</dbReference>
<proteinExistence type="predicted"/>
<dbReference type="GO" id="GO:0006402">
    <property type="term" value="P:mRNA catabolic process"/>
    <property type="evidence" value="ECO:0007669"/>
    <property type="project" value="InterPro"/>
</dbReference>
<name>A0A1B4VBB0_9GAMM</name>
<dbReference type="GO" id="GO:0003723">
    <property type="term" value="F:RNA binding"/>
    <property type="evidence" value="ECO:0007669"/>
    <property type="project" value="InterPro"/>
</dbReference>